<keyword evidence="9" id="KW-1185">Reference proteome</keyword>
<dbReference type="InterPro" id="IPR056540">
    <property type="entry name" value="TMD_POM152"/>
</dbReference>
<dbReference type="Pfam" id="PF24519">
    <property type="entry name" value="Ig-like_Pom152_1"/>
    <property type="match status" value="1"/>
</dbReference>
<evidence type="ECO:0000259" key="6">
    <source>
        <dbReference type="Pfam" id="PF24519"/>
    </source>
</evidence>
<dbReference type="InterPro" id="IPR056542">
    <property type="entry name" value="Ig-like_POM152_1st"/>
</dbReference>
<evidence type="ECO:0000259" key="5">
    <source>
        <dbReference type="Pfam" id="PF24312"/>
    </source>
</evidence>
<evidence type="ECO:0000259" key="7">
    <source>
        <dbReference type="Pfam" id="PF24527"/>
    </source>
</evidence>
<evidence type="ECO:0008006" key="10">
    <source>
        <dbReference type="Google" id="ProtNLM"/>
    </source>
</evidence>
<dbReference type="PANTHER" id="PTHR28206">
    <property type="entry name" value="NUCLEOPORIN POM152"/>
    <property type="match status" value="1"/>
</dbReference>
<dbReference type="Proteomes" id="UP000606974">
    <property type="component" value="Unassembled WGS sequence"/>
</dbReference>
<dbReference type="GO" id="GO:0006999">
    <property type="term" value="P:nuclear pore organization"/>
    <property type="evidence" value="ECO:0007669"/>
    <property type="project" value="TreeGrafter"/>
</dbReference>
<accession>A0A8H7E108</accession>
<feature type="region of interest" description="Disordered" evidence="1">
    <location>
        <begin position="1209"/>
        <end position="1234"/>
    </location>
</feature>
<keyword evidence="2" id="KW-0812">Transmembrane</keyword>
<feature type="domain" description="Nucleoporin POM152 N-terminal transmembrane" evidence="4">
    <location>
        <begin position="74"/>
        <end position="158"/>
    </location>
</feature>
<feature type="domain" description="Nucleoporin POM152 first Ig-like" evidence="6">
    <location>
        <begin position="209"/>
        <end position="318"/>
    </location>
</feature>
<dbReference type="InterPro" id="IPR056543">
    <property type="entry name" value="Ig-like_POM152_9th"/>
</dbReference>
<dbReference type="GO" id="GO:0017056">
    <property type="term" value="F:structural constituent of nuclear pore"/>
    <property type="evidence" value="ECO:0007669"/>
    <property type="project" value="InterPro"/>
</dbReference>
<feature type="transmembrane region" description="Helical" evidence="2">
    <location>
        <begin position="110"/>
        <end position="131"/>
    </location>
</feature>
<reference evidence="8" key="1">
    <citation type="submission" date="2020-02" db="EMBL/GenBank/DDBJ databases">
        <authorList>
            <person name="Palmer J.M."/>
        </authorList>
    </citation>
    <scope>NUCLEOTIDE SEQUENCE</scope>
    <source>
        <strain evidence="8">EPUS1.4</strain>
        <tissue evidence="8">Thallus</tissue>
    </source>
</reference>
<feature type="compositionally biased region" description="Polar residues" evidence="1">
    <location>
        <begin position="990"/>
        <end position="1004"/>
    </location>
</feature>
<dbReference type="Pfam" id="PF24097">
    <property type="entry name" value="TMD_POM152"/>
    <property type="match status" value="1"/>
</dbReference>
<dbReference type="Pfam" id="PF24527">
    <property type="entry name" value="Ig-like_Pom152_9"/>
    <property type="match status" value="1"/>
</dbReference>
<dbReference type="AlphaFoldDB" id="A0A8H7E108"/>
<gene>
    <name evidence="8" type="ORF">GJ744_002687</name>
</gene>
<dbReference type="GO" id="GO:0070762">
    <property type="term" value="C:nuclear pore transmembrane ring"/>
    <property type="evidence" value="ECO:0007669"/>
    <property type="project" value="TreeGrafter"/>
</dbReference>
<dbReference type="PANTHER" id="PTHR28206:SF1">
    <property type="entry name" value="NUCLEOPORIN POM152"/>
    <property type="match status" value="1"/>
</dbReference>
<evidence type="ECO:0000256" key="2">
    <source>
        <dbReference type="SAM" id="Phobius"/>
    </source>
</evidence>
<evidence type="ECO:0000259" key="4">
    <source>
        <dbReference type="Pfam" id="PF24097"/>
    </source>
</evidence>
<dbReference type="InterPro" id="IPR037701">
    <property type="entry name" value="Pom152"/>
</dbReference>
<dbReference type="OrthoDB" id="5529162at2759"/>
<dbReference type="GO" id="GO:0006606">
    <property type="term" value="P:protein import into nucleus"/>
    <property type="evidence" value="ECO:0007669"/>
    <property type="project" value="TreeGrafter"/>
</dbReference>
<dbReference type="InterPro" id="IPR056544">
    <property type="entry name" value="Ig_POM152"/>
</dbReference>
<evidence type="ECO:0000313" key="8">
    <source>
        <dbReference type="EMBL" id="KAF7504118.1"/>
    </source>
</evidence>
<evidence type="ECO:0000259" key="3">
    <source>
        <dbReference type="Pfam" id="PF23664"/>
    </source>
</evidence>
<comment type="caution">
    <text evidence="8">The sequence shown here is derived from an EMBL/GenBank/DDBJ whole genome shotgun (WGS) entry which is preliminary data.</text>
</comment>
<feature type="domain" description="Nucleoporin POM152 immunoglobulin-like" evidence="3">
    <location>
        <begin position="881"/>
        <end position="973"/>
    </location>
</feature>
<name>A0A8H7E108_9EURO</name>
<feature type="domain" description="Nucleoporin POM152 immunoglobulin-like" evidence="3">
    <location>
        <begin position="565"/>
        <end position="667"/>
    </location>
</feature>
<feature type="transmembrane region" description="Helical" evidence="2">
    <location>
        <begin position="80"/>
        <end position="98"/>
    </location>
</feature>
<sequence>MMNETPRLRSAYPPTPPPDPRPQILRDGLRKSFGSPNSPAFTNARRPSPQVKQPIGQTNAPAKDATLIPLNVVDAPSQRAYVAGLYVALLAWKLSNYWQIFDELDSTWFFLKWNVIDMLFLFGLPALHIPWLEWSFSTTVTVYLVHLIANAFLMFRIPIPVIAWAGSLLRLVYHRELSISDYRVDPAGILHNSSIILGKQIIQILPEGSAILNPEKEAFCLGAQARSIELPIQINQTTPAMIELVRYDLDTYEKEIITISAKHVRKMKRQAEKLYPKNNKSSPRVLKYMVKESGLYQLQRVMDESKLEVRRRSFNTLVAPCPEAQIHTDLSNKCKGDLSDVALNVTGVPPFKVTYSKRINKQQSTSSVQTIQPPGLDSPLNVDEVSSTLVDPRAINLDWARPISIMVPINESLTLDGVWSYTVEQVEDGSGNVVRYASENDGPIASPTTIRQQRIVVHNRPRIFFDGCNAQQALQVAREDSIRMPLKMQPSGPLASGDWPLHLTYTFAPESVDTEVSLIETQSVDLASEMIPPRISKAGKYSLDHISSQFCAGEISEPSSCIVANPPRPDMTLTKEDLSDNCAGNTVGMKIDFDFTGTPPFNVRYSISHHGSTDLRTANFDGLRGQLEFKPTWAGSYEYEFLEIHDKFYGPVSLKRKGLILKQDLKPLASARFMHQLDNVHACLDQAVTVDVRLSGEAPWKLDYELVHGGKRKKVSVQSDVSMYSIITPPFTSGGQQSLILTNVQDQAGCPQSIREELTINVRHERPRAAFGEINGGQEILALEGKLIRLPLRLKGNGPWTVEIINRDRPSSPRAVKLEQANDAISIVHSGTYEIVSVHDTCPGVVDPTANTFRVAWIERPALFIPESAALRLDETSYGKSDVCEGDEDALPISLKGNPPFTLKYEQKSQPLKGPASVSNKAPITAAIGSASIQMDTSKAGDYTYTFKEISDNRYAHSKYHFTPLTVRQKVHPLPSAKFTHPGKTYSYCKDSSPNPSTPTDTETIPISLEGTPPFSLEISLTHHGSVRPEIVRLKDIPAHTLSWTLPRRTLDLGTHSVSLRSVKDSLGCARSIDHDPSSIRIRVSNPPTIIPLESQTDYCVGEHVSFSLSGQPPFNIFYHFQGRERKATSSSTTFRRIADGPGEFTITGVSDSASGKCRAEKDIRKVIHAMPSVKISRGREERVEIHEGGEVEIVFDFTGVPPFEFTYTRSENTQPKGRKKKSHPVVLETRHDSSDEFTKTVRASDEGTYEVVAIKDRYCAFSRPGVAMGKGYGQKLLKQ</sequence>
<dbReference type="Pfam" id="PF23664">
    <property type="entry name" value="Ig_Pom152"/>
    <property type="match status" value="2"/>
</dbReference>
<dbReference type="InterPro" id="IPR056541">
    <property type="entry name" value="Ig-like_POM152"/>
</dbReference>
<dbReference type="Pfam" id="PF24312">
    <property type="entry name" value="Ig-like_POM152"/>
    <property type="match status" value="3"/>
</dbReference>
<proteinExistence type="predicted"/>
<keyword evidence="2" id="KW-0472">Membrane</keyword>
<organism evidence="8 9">
    <name type="scientific">Endocarpon pusillum</name>
    <dbReference type="NCBI Taxonomy" id="364733"/>
    <lineage>
        <taxon>Eukaryota</taxon>
        <taxon>Fungi</taxon>
        <taxon>Dikarya</taxon>
        <taxon>Ascomycota</taxon>
        <taxon>Pezizomycotina</taxon>
        <taxon>Eurotiomycetes</taxon>
        <taxon>Chaetothyriomycetidae</taxon>
        <taxon>Verrucariales</taxon>
        <taxon>Verrucariaceae</taxon>
        <taxon>Endocarpon</taxon>
    </lineage>
</organism>
<evidence type="ECO:0000313" key="9">
    <source>
        <dbReference type="Proteomes" id="UP000606974"/>
    </source>
</evidence>
<feature type="domain" description="Nucleoporin POM152 Ig-like" evidence="5">
    <location>
        <begin position="766"/>
        <end position="851"/>
    </location>
</feature>
<feature type="domain" description="Nucleoporin POM152 Ig-like" evidence="5">
    <location>
        <begin position="460"/>
        <end position="561"/>
    </location>
</feature>
<evidence type="ECO:0000256" key="1">
    <source>
        <dbReference type="SAM" id="MobiDB-lite"/>
    </source>
</evidence>
<keyword evidence="2" id="KW-1133">Transmembrane helix</keyword>
<protein>
    <recommendedName>
        <fullName evidence="10">Nucleoporin Pom152</fullName>
    </recommendedName>
</protein>
<feature type="domain" description="Nucleoporin POM152 Ig-like" evidence="5">
    <location>
        <begin position="1172"/>
        <end position="1261"/>
    </location>
</feature>
<feature type="transmembrane region" description="Helical" evidence="2">
    <location>
        <begin position="143"/>
        <end position="173"/>
    </location>
</feature>
<feature type="domain" description="Nucleoporin POM152 ninth Ig-like" evidence="7">
    <location>
        <begin position="1088"/>
        <end position="1167"/>
    </location>
</feature>
<dbReference type="EMBL" id="JAACFV010000149">
    <property type="protein sequence ID" value="KAF7504118.1"/>
    <property type="molecule type" value="Genomic_DNA"/>
</dbReference>
<feature type="region of interest" description="Disordered" evidence="1">
    <location>
        <begin position="985"/>
        <end position="1004"/>
    </location>
</feature>
<feature type="region of interest" description="Disordered" evidence="1">
    <location>
        <begin position="1"/>
        <end position="57"/>
    </location>
</feature>